<dbReference type="InterPro" id="IPR042197">
    <property type="entry name" value="Apaf_helical"/>
</dbReference>
<proteinExistence type="inferred from homology"/>
<evidence type="ECO:0000256" key="3">
    <source>
        <dbReference type="ARBA" id="ARBA00022737"/>
    </source>
</evidence>
<feature type="domain" description="AAA+ ATPase" evidence="7">
    <location>
        <begin position="1111"/>
        <end position="1256"/>
    </location>
</feature>
<dbReference type="SMART" id="SM00382">
    <property type="entry name" value="AAA"/>
    <property type="match status" value="2"/>
</dbReference>
<dbReference type="GO" id="GO:0051607">
    <property type="term" value="P:defense response to virus"/>
    <property type="evidence" value="ECO:0007669"/>
    <property type="project" value="UniProtKB-ARBA"/>
</dbReference>
<organism evidence="8 9">
    <name type="scientific">Solanum verrucosum</name>
    <dbReference type="NCBI Taxonomy" id="315347"/>
    <lineage>
        <taxon>Eukaryota</taxon>
        <taxon>Viridiplantae</taxon>
        <taxon>Streptophyta</taxon>
        <taxon>Embryophyta</taxon>
        <taxon>Tracheophyta</taxon>
        <taxon>Spermatophyta</taxon>
        <taxon>Magnoliopsida</taxon>
        <taxon>eudicotyledons</taxon>
        <taxon>Gunneridae</taxon>
        <taxon>Pentapetalae</taxon>
        <taxon>asterids</taxon>
        <taxon>lamiids</taxon>
        <taxon>Solanales</taxon>
        <taxon>Solanaceae</taxon>
        <taxon>Solanoideae</taxon>
        <taxon>Solaneae</taxon>
        <taxon>Solanum</taxon>
    </lineage>
</organism>
<dbReference type="Gene3D" id="3.80.10.10">
    <property type="entry name" value="Ribonuclease Inhibitor"/>
    <property type="match status" value="4"/>
</dbReference>
<evidence type="ECO:0000256" key="6">
    <source>
        <dbReference type="ARBA" id="ARBA00022840"/>
    </source>
</evidence>
<accession>A0AAF0U6J5</accession>
<dbReference type="InterPro" id="IPR058922">
    <property type="entry name" value="WHD_DRP"/>
</dbReference>
<comment type="similarity">
    <text evidence="1">Belongs to the disease resistance NB-LRR family.</text>
</comment>
<dbReference type="PRINTS" id="PR00364">
    <property type="entry name" value="DISEASERSIST"/>
</dbReference>
<evidence type="ECO:0000256" key="4">
    <source>
        <dbReference type="ARBA" id="ARBA00022741"/>
    </source>
</evidence>
<dbReference type="InterPro" id="IPR002182">
    <property type="entry name" value="NB-ARC"/>
</dbReference>
<keyword evidence="9" id="KW-1185">Reference proteome</keyword>
<sequence length="1931" mass="219418">MDILINVISGFIVEVGKFVCKCIYPDIENIVHFSSNVENLTKEMKTLTKLRDDIKGKVEIAEGEGYKPKAEVIKWIEDVRELENEWVTMQQNIAAAKTLIYRCCPNCCLRSEVWTQAQNSIQVKLCSLKNGGESFGSNLMEENYRMEKAEHLPGPSIKDQPAARKNLDKILEHLENDEVGIIGVWGAGGIGKTTLVKNLNNELKQIDVSITSKLSFGVVIWVTVPKPPIDIRKVQAQIADRLSLEVNTEGSAQSNACKIYERLKQEKSFLVILDDVWEAIDLDHVGVPQPKDHAGSKVIITSRFLDVCNQMEIDTEMKVYTLKENESWALFIKNVGDVANWPVDIEPLAMEIARECDGLPLAITVIGASLRGKNMAEQWEDALESLRKSEPNATYVRDKVYQVIKWSVDSLEQRGNRSDIQSCFLYCSLYPGSIPTNDLIHCWWAEGFLGEHDTYEKAYNRGITIIEELKNVCLLEEAHDKDCVKMHDVVRDVAKWIDNTFGDEHSSVIQAGIELIKISNVEAVSASVKRLSFITQGIQDLPHNFTKCPKATSLLLQDNYSLQEIPDKFFLSFPVLRVLNLSYTGIRVLPSSVNNLSQLRALILGRCYELKELPAIGNLCNLQLLDCDDTDLCCLPEGMDKLTNLRLLNMPLVGLKESIDLGVFHELQRLEMLRLPIRHRGVVGATYFDEISHLPNLTSLFIYLDSSLISILKSDHTWMKRLKRFQITVENTTTHHAVPFNKSTREIGLVGFDISNNKVWLSSMLQFASDLYLGRCMGFTEFIRNNSFDGLKSLGIFRCSCDFGPSIEGSGQFDDPLPNLEILSLHKVSKLKSVSDFGHFLGLRFSKLRKLNIIQCHNLTCLFNVGGAFSVPRHLEEISLSNCNYDLTELLAQFGSSQMTFVSSEIPRVRRLHLDGLLALRTFGEPESMWEHLEELEVNGCNGIRKLPLSIQTSNNIKEIKGYSQWWSRLEWDDEKYKSNLENCFTNIKISSKFVGEGYKPKPDVIKWIEDVSELENEWETMQENIATAKTLRYRCCPNCSLRSEVWTQAQNNIQVKLCRLTKAEESFGSNLMEENYRMEKAEHLPGPSIKDQPAARKNLDKILQYLENDEVGIIGVWGAGGIGKTTLVKNLNNELQQIDVSIGSKLSFGVVIWVTVPKPPIDIRKVQAQIADRLNVKVNTEGSEESNASKIYQRLKQEKSFLVILDDVWEAIDLDDVGVPQPKDHAGSNVIITTRKRKVCEGMKTHTIMNIFTLDEDESWHLFIENAGDIANRVDIQPSAMGIARECDGLPLAITIIGASMRGKNMVEEWEDALESLRMSEPNDKDTGDKVYQVIKWSFDSLEQRGNRNKRSSDIKSCFLYCSLYPASIPTNDLIHCWWAEGFLGEHDTYEKAYNRGIAIIEELKNVCLLEEVHEMDCVKMHDVVRDVAKWIDNSFGDEHSSVIQAGIELIKISNVEVVSASVERLSFITQGIQDLPDNFTKCPKATSLLLQDNYSLQEIPHNFFSAFLALRVLNLSVTSIRALPSSVNNLSQLRALILQRCHMLNELPAIGSLCNLQLLDCNSTELCCLPEGMDKLTNLRLLNMPLDKFKESIDLRVFHELQRLERLHLPMIRYSDVGATYFDEISHLPNLTSLLIYLDRSSISILKSDHTWMKRLKRFHITVGNTITRHEVPFNKSTRATCLLRFDISNNKVWLSSMLQFASDLYLERCMGLTEFIRNNSFDGLKSLDIKICSCDFGPSEEGSGQFDDPLPNLEILSFYSVDHLKSVSDFDHFLGLRFSKLRKLDISHCHNLTCLFNVGGAFSVPRHLEEISLFDCNHLTEFLAQFGSSQTTFVSSEIPRVRKLRLDYLKALRTFGEPESMWEHLEELEVDDCRGIRKLPLSIQTSNKIKLITGSSIWWCRLEWVDDNYKSNLQHCFTHKQKYPGGPR</sequence>
<dbReference type="FunFam" id="1.10.8.430:FF:000003">
    <property type="entry name" value="Probable disease resistance protein At5g66910"/>
    <property type="match status" value="2"/>
</dbReference>
<name>A0AAF0U6J5_SOLVR</name>
<evidence type="ECO:0000256" key="1">
    <source>
        <dbReference type="ARBA" id="ARBA00008894"/>
    </source>
</evidence>
<dbReference type="InterPro" id="IPR003593">
    <property type="entry name" value="AAA+_ATPase"/>
</dbReference>
<keyword evidence="5" id="KW-0611">Plant defense</keyword>
<dbReference type="Proteomes" id="UP001234989">
    <property type="component" value="Chromosome 8"/>
</dbReference>
<dbReference type="FunFam" id="1.10.10.10:FF:000322">
    <property type="entry name" value="Probable disease resistance protein At1g63360"/>
    <property type="match status" value="2"/>
</dbReference>
<dbReference type="GO" id="GO:0043531">
    <property type="term" value="F:ADP binding"/>
    <property type="evidence" value="ECO:0007669"/>
    <property type="project" value="InterPro"/>
</dbReference>
<keyword evidence="2" id="KW-0433">Leucine-rich repeat</keyword>
<dbReference type="GO" id="GO:0005524">
    <property type="term" value="F:ATP binding"/>
    <property type="evidence" value="ECO:0007669"/>
    <property type="project" value="UniProtKB-KW"/>
</dbReference>
<protein>
    <recommendedName>
        <fullName evidence="7">AAA+ ATPase domain-containing protein</fullName>
    </recommendedName>
</protein>
<dbReference type="InterPro" id="IPR027417">
    <property type="entry name" value="P-loop_NTPase"/>
</dbReference>
<keyword evidence="6" id="KW-0067">ATP-binding</keyword>
<dbReference type="Pfam" id="PF00931">
    <property type="entry name" value="NB-ARC"/>
    <property type="match status" value="2"/>
</dbReference>
<dbReference type="Gene3D" id="1.10.8.430">
    <property type="entry name" value="Helical domain of apoptotic protease-activating factors"/>
    <property type="match status" value="2"/>
</dbReference>
<dbReference type="PANTHER" id="PTHR33463">
    <property type="entry name" value="NB-ARC DOMAIN-CONTAINING PROTEIN-RELATED"/>
    <property type="match status" value="1"/>
</dbReference>
<dbReference type="FunFam" id="3.40.50.300:FF:001091">
    <property type="entry name" value="Probable disease resistance protein At1g61300"/>
    <property type="match status" value="2"/>
</dbReference>
<evidence type="ECO:0000256" key="2">
    <source>
        <dbReference type="ARBA" id="ARBA00022614"/>
    </source>
</evidence>
<keyword evidence="4" id="KW-0547">Nucleotide-binding</keyword>
<feature type="domain" description="AAA+ ATPase" evidence="7">
    <location>
        <begin position="178"/>
        <end position="323"/>
    </location>
</feature>
<dbReference type="InterPro" id="IPR036388">
    <property type="entry name" value="WH-like_DNA-bd_sf"/>
</dbReference>
<keyword evidence="3" id="KW-0677">Repeat</keyword>
<evidence type="ECO:0000259" key="7">
    <source>
        <dbReference type="SMART" id="SM00382"/>
    </source>
</evidence>
<dbReference type="Gene3D" id="3.40.50.300">
    <property type="entry name" value="P-loop containing nucleotide triphosphate hydrolases"/>
    <property type="match status" value="2"/>
</dbReference>
<dbReference type="SUPFAM" id="SSF52540">
    <property type="entry name" value="P-loop containing nucleoside triphosphate hydrolases"/>
    <property type="match status" value="2"/>
</dbReference>
<dbReference type="EMBL" id="CP133619">
    <property type="protein sequence ID" value="WMV40200.1"/>
    <property type="molecule type" value="Genomic_DNA"/>
</dbReference>
<dbReference type="Gene3D" id="1.10.10.10">
    <property type="entry name" value="Winged helix-like DNA-binding domain superfamily/Winged helix DNA-binding domain"/>
    <property type="match status" value="1"/>
</dbReference>
<dbReference type="Pfam" id="PF23598">
    <property type="entry name" value="LRR_14"/>
    <property type="match status" value="2"/>
</dbReference>
<reference evidence="8" key="1">
    <citation type="submission" date="2023-08" db="EMBL/GenBank/DDBJ databases">
        <title>A de novo genome assembly of Solanum verrucosum Schlechtendal, a Mexican diploid species geographically isolated from the other diploid A-genome species in potato relatives.</title>
        <authorList>
            <person name="Hosaka K."/>
        </authorList>
    </citation>
    <scope>NUCLEOTIDE SEQUENCE</scope>
    <source>
        <tissue evidence="8">Young leaves</tissue>
    </source>
</reference>
<dbReference type="InterPro" id="IPR050905">
    <property type="entry name" value="Plant_NBS-LRR"/>
</dbReference>
<evidence type="ECO:0000313" key="8">
    <source>
        <dbReference type="EMBL" id="WMV40200.1"/>
    </source>
</evidence>
<dbReference type="InterPro" id="IPR032675">
    <property type="entry name" value="LRR_dom_sf"/>
</dbReference>
<dbReference type="InterPro" id="IPR055414">
    <property type="entry name" value="LRR_R13L4/SHOC2-like"/>
</dbReference>
<evidence type="ECO:0000313" key="9">
    <source>
        <dbReference type="Proteomes" id="UP001234989"/>
    </source>
</evidence>
<dbReference type="SUPFAM" id="SSF52058">
    <property type="entry name" value="L domain-like"/>
    <property type="match status" value="2"/>
</dbReference>
<dbReference type="Pfam" id="PF23559">
    <property type="entry name" value="WHD_DRP"/>
    <property type="match status" value="2"/>
</dbReference>
<gene>
    <name evidence="8" type="ORF">MTR67_033585</name>
</gene>
<evidence type="ECO:0000256" key="5">
    <source>
        <dbReference type="ARBA" id="ARBA00022821"/>
    </source>
</evidence>
<dbReference type="PANTHER" id="PTHR33463:SF218">
    <property type="entry name" value="DISEASE RESISTANCE PROTEIN RPS2-LIKE"/>
    <property type="match status" value="1"/>
</dbReference>